<comment type="caution">
    <text evidence="2">The sequence shown here is derived from an EMBL/GenBank/DDBJ whole genome shotgun (WGS) entry which is preliminary data.</text>
</comment>
<sequence>MPYSSPLTTDQPAQPILPALANNSVLLPAYLFNYYYLSPREHTSNRQPTMPSLYTAQSKDTLEKVFGDRFPEARIIVFDGLRSDSNHLSQTGWVWRAADDLLQLLKEEVGLLEKSIYRSPILFLAENVGGIVLKQALIEAMRDWRYQDFVWRTTSLFFFGTLHRVDINSSIDKQFMRLVLATEEEIPDPLIFIAESTAAFPSVSAQFSQLLSMFSVVNFIEDDEKVSVVGKFSSTFGHAAESNVAANCSYQELWHFAPGDPKTDRLWGLIQSRMKSEGEYNHRMQM</sequence>
<name>A0ABR0GAW6_9PEZI</name>
<dbReference type="GeneID" id="87903580"/>
<keyword evidence="1" id="KW-0472">Membrane</keyword>
<keyword evidence="3" id="KW-1185">Reference proteome</keyword>
<dbReference type="Proteomes" id="UP001323405">
    <property type="component" value="Unassembled WGS sequence"/>
</dbReference>
<evidence type="ECO:0000313" key="2">
    <source>
        <dbReference type="EMBL" id="KAK4652902.1"/>
    </source>
</evidence>
<gene>
    <name evidence="2" type="ORF">QC762_0078020</name>
</gene>
<proteinExistence type="predicted"/>
<dbReference type="EMBL" id="JAFFHA010000007">
    <property type="protein sequence ID" value="KAK4652902.1"/>
    <property type="molecule type" value="Genomic_DNA"/>
</dbReference>
<evidence type="ECO:0000313" key="3">
    <source>
        <dbReference type="Proteomes" id="UP001323405"/>
    </source>
</evidence>
<protein>
    <submittedName>
        <fullName evidence="2">Uncharacterized protein</fullName>
    </submittedName>
</protein>
<reference evidence="2 3" key="1">
    <citation type="journal article" date="2023" name="bioRxiv">
        <title>High-quality genome assemblies of four members of thePodospora anserinaspecies complex.</title>
        <authorList>
            <person name="Ament-Velasquez S.L."/>
            <person name="Vogan A.A."/>
            <person name="Wallerman O."/>
            <person name="Hartmann F."/>
            <person name="Gautier V."/>
            <person name="Silar P."/>
            <person name="Giraud T."/>
            <person name="Johannesson H."/>
        </authorList>
    </citation>
    <scope>NUCLEOTIDE SEQUENCE [LARGE SCALE GENOMIC DNA]</scope>
    <source>
        <strain evidence="2 3">CBS 415.72m</strain>
    </source>
</reference>
<feature type="transmembrane region" description="Helical" evidence="1">
    <location>
        <begin position="20"/>
        <end position="37"/>
    </location>
</feature>
<evidence type="ECO:0000256" key="1">
    <source>
        <dbReference type="SAM" id="Phobius"/>
    </source>
</evidence>
<keyword evidence="1" id="KW-1133">Transmembrane helix</keyword>
<organism evidence="2 3">
    <name type="scientific">Podospora pseudocomata</name>
    <dbReference type="NCBI Taxonomy" id="2093779"/>
    <lineage>
        <taxon>Eukaryota</taxon>
        <taxon>Fungi</taxon>
        <taxon>Dikarya</taxon>
        <taxon>Ascomycota</taxon>
        <taxon>Pezizomycotina</taxon>
        <taxon>Sordariomycetes</taxon>
        <taxon>Sordariomycetidae</taxon>
        <taxon>Sordariales</taxon>
        <taxon>Podosporaceae</taxon>
        <taxon>Podospora</taxon>
    </lineage>
</organism>
<keyword evidence="1" id="KW-0812">Transmembrane</keyword>
<accession>A0ABR0GAW6</accession>
<dbReference type="RefSeq" id="XP_062741877.1">
    <property type="nucleotide sequence ID" value="XM_062883861.1"/>
</dbReference>